<accession>A0A6J5ZI28</accession>
<dbReference type="UniPathway" id="UPA00193"/>
<dbReference type="NCBIfam" id="NF010030">
    <property type="entry name" value="PRK13505.1"/>
    <property type="match status" value="1"/>
</dbReference>
<dbReference type="EMBL" id="CAESAN010000045">
    <property type="protein sequence ID" value="CAB4342234.1"/>
    <property type="molecule type" value="Genomic_DNA"/>
</dbReference>
<comment type="pathway">
    <text evidence="1">One-carbon metabolism; tetrahydrofolate interconversion.</text>
</comment>
<dbReference type="FunFam" id="3.30.1510.10:FF:000001">
    <property type="entry name" value="Formate--tetrahydrofolate ligase"/>
    <property type="match status" value="1"/>
</dbReference>
<proteinExistence type="inferred from homology"/>
<dbReference type="GO" id="GO:0035999">
    <property type="term" value="P:tetrahydrofolate interconversion"/>
    <property type="evidence" value="ECO:0007669"/>
    <property type="project" value="UniProtKB-UniPathway"/>
</dbReference>
<evidence type="ECO:0000256" key="5">
    <source>
        <dbReference type="ARBA" id="ARBA00022741"/>
    </source>
</evidence>
<dbReference type="FunFam" id="3.10.410.10:FF:000001">
    <property type="entry name" value="Putative formate--tetrahydrofolate ligase"/>
    <property type="match status" value="1"/>
</dbReference>
<dbReference type="InterPro" id="IPR020628">
    <property type="entry name" value="Formate_THF_ligase_CS"/>
</dbReference>
<protein>
    <recommendedName>
        <fullName evidence="2">formate--tetrahydrofolate ligase</fullName>
        <ecNumber evidence="2">6.3.4.3</ecNumber>
    </recommendedName>
</protein>
<evidence type="ECO:0000256" key="6">
    <source>
        <dbReference type="ARBA" id="ARBA00022840"/>
    </source>
</evidence>
<keyword evidence="3" id="KW-0554">One-carbon metabolism</keyword>
<reference evidence="7" key="1">
    <citation type="submission" date="2020-05" db="EMBL/GenBank/DDBJ databases">
        <authorList>
            <person name="Chiriac C."/>
            <person name="Salcher M."/>
            <person name="Ghai R."/>
            <person name="Kavagutti S V."/>
        </authorList>
    </citation>
    <scope>NUCLEOTIDE SEQUENCE</scope>
</reference>
<keyword evidence="5" id="KW-0547">Nucleotide-binding</keyword>
<dbReference type="PROSITE" id="PS00721">
    <property type="entry name" value="FTHFS_1"/>
    <property type="match status" value="1"/>
</dbReference>
<dbReference type="Gene3D" id="3.30.1510.10">
    <property type="entry name" value="Domain 2, N(10)-formyltetrahydrofolate synthetase"/>
    <property type="match status" value="1"/>
</dbReference>
<dbReference type="EC" id="6.3.4.3" evidence="2"/>
<dbReference type="AlphaFoldDB" id="A0A6J5ZI28"/>
<evidence type="ECO:0000256" key="1">
    <source>
        <dbReference type="ARBA" id="ARBA00004777"/>
    </source>
</evidence>
<dbReference type="InterPro" id="IPR000559">
    <property type="entry name" value="Formate_THF_ligase"/>
</dbReference>
<evidence type="ECO:0000313" key="7">
    <source>
        <dbReference type="EMBL" id="CAB4342234.1"/>
    </source>
</evidence>
<organism evidence="7">
    <name type="scientific">freshwater metagenome</name>
    <dbReference type="NCBI Taxonomy" id="449393"/>
    <lineage>
        <taxon>unclassified sequences</taxon>
        <taxon>metagenomes</taxon>
        <taxon>ecological metagenomes</taxon>
    </lineage>
</organism>
<keyword evidence="6" id="KW-0067">ATP-binding</keyword>
<dbReference type="GO" id="GO:0005524">
    <property type="term" value="F:ATP binding"/>
    <property type="evidence" value="ECO:0007669"/>
    <property type="project" value="UniProtKB-KW"/>
</dbReference>
<evidence type="ECO:0000256" key="3">
    <source>
        <dbReference type="ARBA" id="ARBA00022563"/>
    </source>
</evidence>
<dbReference type="Gene3D" id="3.10.410.10">
    <property type="entry name" value="Formyltetrahydrofolate synthetase, domain 3"/>
    <property type="match status" value="1"/>
</dbReference>
<dbReference type="Gene3D" id="3.40.50.300">
    <property type="entry name" value="P-loop containing nucleotide triphosphate hydrolases"/>
    <property type="match status" value="1"/>
</dbReference>
<evidence type="ECO:0000256" key="2">
    <source>
        <dbReference type="ARBA" id="ARBA00012295"/>
    </source>
</evidence>
<evidence type="ECO:0000256" key="4">
    <source>
        <dbReference type="ARBA" id="ARBA00022598"/>
    </source>
</evidence>
<dbReference type="InterPro" id="IPR027417">
    <property type="entry name" value="P-loop_NTPase"/>
</dbReference>
<gene>
    <name evidence="7" type="ORF">UFOPK3547_00680</name>
</gene>
<dbReference type="HAMAP" id="MF_01543">
    <property type="entry name" value="FTHFS"/>
    <property type="match status" value="1"/>
</dbReference>
<keyword evidence="4" id="KW-0436">Ligase</keyword>
<sequence length="558" mass="59111">MKSSLEIAQEAELIPIEQIGETLGLEADELEPYGRFKGKIELSVLERLKDRPDGKLICVAGMTPTKAGEGKTTTAVSLTQGMGKIGKTPVLCLREPSLGPVFGIKGGAAGGGYAQIVPMEDLNLHFTGDIHAVGAANNLLAALLDASILHGNPHSIDALRINWKRALDMNDRALRDVAIGLGGRANGYPRETGFDITAASEVMAILAVASDLQDLRKRLGAITAAYQFDGTTAVTGEDLQAAGAMTVLLKDALKPNLIQTLEGQAALMHAGPFANIAHGNNSVIADRIALKLGDYVLTESGFGSDMGMEKFMDIVCRAGELRPDAVVLVCTVRAIKHHGGMEEESESADVNRKAIEDGMANVYHHLGLVKEFGLPCVVAVNRRPGDTDEEVEMVRQLALDGGAFGAEINEAFEKGGDGAAKLAEAVVAAADSPSDFQFLYPDDATIKEKITAIAQKAYGADDVVFYLDAERKIDQFTAEGLDKLPICMAKTPLSLSHDPTKLGAPKGFTLPVRDMRAYTGAGWLVPLCGDIMQMPGLGKTPAAFDIDIDADGNTVGLF</sequence>
<dbReference type="SUPFAM" id="SSF52540">
    <property type="entry name" value="P-loop containing nucleoside triphosphate hydrolases"/>
    <property type="match status" value="1"/>
</dbReference>
<name>A0A6J5ZI28_9ZZZZ</name>
<dbReference type="Pfam" id="PF01268">
    <property type="entry name" value="FTHFS"/>
    <property type="match status" value="1"/>
</dbReference>
<dbReference type="CDD" id="cd00477">
    <property type="entry name" value="FTHFS"/>
    <property type="match status" value="1"/>
</dbReference>
<dbReference type="GO" id="GO:0004329">
    <property type="term" value="F:formate-tetrahydrofolate ligase activity"/>
    <property type="evidence" value="ECO:0007669"/>
    <property type="project" value="UniProtKB-EC"/>
</dbReference>